<sequence length="284" mass="33101">MNIIQLLRMDRFDTNKKTMLIRHTSGEVYDINEIYENGELLNYQSVQSQDVFKDIQYIVAFIATRGTKAKFVGIYEIIRKSKVKDEKGTTKFVENLGIENFYTDNKFYYEQKETTYLSDLKDRLIIEWGKGTVKWHQKLRKKEVVEILPKGYYDNFPGFENIILKYNELKKIINNPDANKEWHTMLSSVAGIYLILDRLTGKQYIGSAYGKEGILGRWKEYCKNADGGDKVLLKLLKNNPNYSKNFQYSILRTLSKTITEKEAISIEAIYKKKLGSKAFGLNLN</sequence>
<dbReference type="PATRIC" id="fig|1538.10.peg.2370"/>
<evidence type="ECO:0000259" key="1">
    <source>
        <dbReference type="PROSITE" id="PS50164"/>
    </source>
</evidence>
<dbReference type="PROSITE" id="PS50164">
    <property type="entry name" value="GIY_YIG"/>
    <property type="match status" value="1"/>
</dbReference>
<evidence type="ECO:0000313" key="2">
    <source>
        <dbReference type="EMBL" id="OAA87810.1"/>
    </source>
</evidence>
<dbReference type="EMBL" id="LITT01000019">
    <property type="protein sequence ID" value="OAA87810.1"/>
    <property type="molecule type" value="Genomic_DNA"/>
</dbReference>
<dbReference type="InterPro" id="IPR035901">
    <property type="entry name" value="GIY-YIG_endonuc_sf"/>
</dbReference>
<reference evidence="2 3" key="1">
    <citation type="journal article" date="2015" name="Biotechnol. Bioeng.">
        <title>Genome sequence and phenotypic characterization of Caulobacter segnis.</title>
        <authorList>
            <person name="Patel S."/>
            <person name="Fletcher B."/>
            <person name="Scott D.C."/>
            <person name="Ely B."/>
        </authorList>
    </citation>
    <scope>NUCLEOTIDE SEQUENCE [LARGE SCALE GENOMIC DNA]</scope>
    <source>
        <strain evidence="2 3">ERI-2</strain>
    </source>
</reference>
<protein>
    <recommendedName>
        <fullName evidence="1">GIY-YIG domain-containing protein</fullName>
    </recommendedName>
</protein>
<proteinExistence type="predicted"/>
<name>A0A168PJ73_9CLOT</name>
<accession>A0A168PJ73</accession>
<dbReference type="CDD" id="cd10446">
    <property type="entry name" value="GIY-YIG_unchar_1"/>
    <property type="match status" value="1"/>
</dbReference>
<evidence type="ECO:0000313" key="3">
    <source>
        <dbReference type="Proteomes" id="UP000077407"/>
    </source>
</evidence>
<organism evidence="2 3">
    <name type="scientific">Clostridium ljungdahlii</name>
    <dbReference type="NCBI Taxonomy" id="1538"/>
    <lineage>
        <taxon>Bacteria</taxon>
        <taxon>Bacillati</taxon>
        <taxon>Bacillota</taxon>
        <taxon>Clostridia</taxon>
        <taxon>Eubacteriales</taxon>
        <taxon>Clostridiaceae</taxon>
        <taxon>Clostridium</taxon>
    </lineage>
</organism>
<dbReference type="RefSeq" id="WP_082848454.1">
    <property type="nucleotide sequence ID" value="NZ_LITT01000019.1"/>
</dbReference>
<dbReference type="InterPro" id="IPR000305">
    <property type="entry name" value="GIY-YIG_endonuc"/>
</dbReference>
<comment type="caution">
    <text evidence="2">The sequence shown here is derived from an EMBL/GenBank/DDBJ whole genome shotgun (WGS) entry which is preliminary data.</text>
</comment>
<dbReference type="AlphaFoldDB" id="A0A168PJ73"/>
<feature type="domain" description="GIY-YIG" evidence="1">
    <location>
        <begin position="188"/>
        <end position="283"/>
    </location>
</feature>
<dbReference type="Gene3D" id="3.40.1440.10">
    <property type="entry name" value="GIY-YIG endonuclease"/>
    <property type="match status" value="1"/>
</dbReference>
<dbReference type="Proteomes" id="UP000077407">
    <property type="component" value="Unassembled WGS sequence"/>
</dbReference>
<dbReference type="SUPFAM" id="SSF82771">
    <property type="entry name" value="GIY-YIG endonuclease"/>
    <property type="match status" value="1"/>
</dbReference>
<dbReference type="OrthoDB" id="89044at2"/>
<gene>
    <name evidence="2" type="ORF">WY13_01925</name>
</gene>